<feature type="transmembrane region" description="Helical" evidence="4">
    <location>
        <begin position="949"/>
        <end position="969"/>
    </location>
</feature>
<comment type="caution">
    <text evidence="6">The sequence shown here is derived from an EMBL/GenBank/DDBJ whole genome shotgun (WGS) entry which is preliminary data.</text>
</comment>
<evidence type="ECO:0000313" key="7">
    <source>
        <dbReference type="Proteomes" id="UP000308199"/>
    </source>
</evidence>
<keyword evidence="7" id="KW-1185">Reference proteome</keyword>
<keyword evidence="3" id="KW-0964">Secreted</keyword>
<organism evidence="6 7">
    <name type="scientific">Phellinidium pouzarii</name>
    <dbReference type="NCBI Taxonomy" id="167371"/>
    <lineage>
        <taxon>Eukaryota</taxon>
        <taxon>Fungi</taxon>
        <taxon>Dikarya</taxon>
        <taxon>Basidiomycota</taxon>
        <taxon>Agaricomycotina</taxon>
        <taxon>Agaricomycetes</taxon>
        <taxon>Hymenochaetales</taxon>
        <taxon>Hymenochaetaceae</taxon>
        <taxon>Phellinidium</taxon>
    </lineage>
</organism>
<keyword evidence="4" id="KW-0812">Transmembrane</keyword>
<dbReference type="EMBL" id="SGPK01000033">
    <property type="protein sequence ID" value="THH10541.1"/>
    <property type="molecule type" value="Genomic_DNA"/>
</dbReference>
<dbReference type="Pfam" id="PF20147">
    <property type="entry name" value="Crinkler"/>
    <property type="match status" value="1"/>
</dbReference>
<evidence type="ECO:0000256" key="4">
    <source>
        <dbReference type="SAM" id="Phobius"/>
    </source>
</evidence>
<dbReference type="GO" id="GO:0043657">
    <property type="term" value="C:host cell"/>
    <property type="evidence" value="ECO:0007669"/>
    <property type="project" value="UniProtKB-SubCell"/>
</dbReference>
<keyword evidence="4" id="KW-1133">Transmembrane helix</keyword>
<evidence type="ECO:0000313" key="6">
    <source>
        <dbReference type="EMBL" id="THH10541.1"/>
    </source>
</evidence>
<evidence type="ECO:0000256" key="3">
    <source>
        <dbReference type="ARBA" id="ARBA00022525"/>
    </source>
</evidence>
<proteinExistence type="predicted"/>
<dbReference type="GO" id="GO:0005576">
    <property type="term" value="C:extracellular region"/>
    <property type="evidence" value="ECO:0007669"/>
    <property type="project" value="UniProtKB-SubCell"/>
</dbReference>
<keyword evidence="4" id="KW-0472">Membrane</keyword>
<name>A0A4S4LGZ6_9AGAM</name>
<feature type="domain" description="Crinkler effector protein N-terminal" evidence="5">
    <location>
        <begin position="7"/>
        <end position="111"/>
    </location>
</feature>
<protein>
    <recommendedName>
        <fullName evidence="5">Crinkler effector protein N-terminal domain-containing protein</fullName>
    </recommendedName>
</protein>
<evidence type="ECO:0000256" key="1">
    <source>
        <dbReference type="ARBA" id="ARBA00004340"/>
    </source>
</evidence>
<gene>
    <name evidence="6" type="ORF">EW145_g1243</name>
</gene>
<evidence type="ECO:0000259" key="5">
    <source>
        <dbReference type="Pfam" id="PF20147"/>
    </source>
</evidence>
<sequence length="975" mass="109103">MADSQIVTLLCWIIGYPSENAFLVEISKTELVVSLIEAILEKTNNRFKDVDPFTLSLWKVSIAYDTPDRKAKLGEIKCPEEVDGSEELKPWNKLAIFFPDPPKAEEIHIIVCHPDYAICRSFTSPSLSSRPAKRENPKTQAQLKALLDELFESCRTKLDNYVSGPAWSKFWTAPPTVQPEIANFINELQIPLVGDDPTLLLHGIGDGIVDERTINNLFNGKNRFLANVSGSGMTRLLIEGLNKNWGFYFTSVQNSVTPLGSRDIMFAIDNDIPNSAGFSCNLLPEKVFSKDDFQEDIFYQLSSILKDTSDDSLNLSDRLVQTKIEQLQNRFGLGENFYFVLDEAQYGGEELEEAFHDQNESIKCPSLRLIISAWSDAASFPVIVSGTSLSIKFAKGVRGSHAAVVERFASKTGATGAFDTPEGQRHYILRYIPKCITNSENGRVLLGRAWNLLRGRHCFTAFFVVLLVVSAFRSPHRLLDKYVMAISNCKPTDGEEFTCEEQAVEERPIKPDSLNFDQVRNDAEQLQLLSNILLTWTMRRGSIVLRRRKRDFVESGFARFVDDRGERALVNEPLVLLAATSEFDKVSATFFADNMKCHFHQEPTRGERYGNVLAFHLANVFGANVRLCNIFNFRGSVPRWAEQTAELVSVTWDKDGVRPRPFSLQDDVPPFIGRDCSTVKETVEWFRNPLTILCLPDEYMGPDIVMFIRLAGGQILCVIVQAKWLDEAFLSGRGLADAAALDPSQFYDRGNMNADTGLKARTNILQYIRDLGEVGPGIEAGAFFSDGLPLLRVVASYPAVVHEVLPPGYVTLDMDYCQEAVDGRGVLEAMDHLEKLEITSKDPCQTKLRNASGAVFSTIRTDETGSNPIKSYTDAYGGVVATGTTNSAGNNLFQDGRGQKFKWKGLKQDQSLQVYLFLYADDDAPSELIAEYKLPVKGRPRDDLDAKPASIVLSELMIDVLILILYFMINMKEFS</sequence>
<evidence type="ECO:0000256" key="2">
    <source>
        <dbReference type="ARBA" id="ARBA00004613"/>
    </source>
</evidence>
<accession>A0A4S4LGZ6</accession>
<dbReference type="InterPro" id="IPR045379">
    <property type="entry name" value="Crinkler_N"/>
</dbReference>
<dbReference type="OrthoDB" id="2393824at2759"/>
<dbReference type="AlphaFoldDB" id="A0A4S4LGZ6"/>
<reference evidence="6 7" key="1">
    <citation type="submission" date="2019-02" db="EMBL/GenBank/DDBJ databases">
        <title>Genome sequencing of the rare red list fungi Phellinidium pouzarii.</title>
        <authorList>
            <person name="Buettner E."/>
            <person name="Kellner H."/>
        </authorList>
    </citation>
    <scope>NUCLEOTIDE SEQUENCE [LARGE SCALE GENOMIC DNA]</scope>
    <source>
        <strain evidence="6 7">DSM 108285</strain>
    </source>
</reference>
<comment type="subcellular location">
    <subcellularLocation>
        <location evidence="1">Host cell</location>
    </subcellularLocation>
    <subcellularLocation>
        <location evidence="2">Secreted</location>
    </subcellularLocation>
</comment>
<dbReference type="Proteomes" id="UP000308199">
    <property type="component" value="Unassembled WGS sequence"/>
</dbReference>